<comment type="caution">
    <text evidence="1">The sequence shown here is derived from an EMBL/GenBank/DDBJ whole genome shotgun (WGS) entry which is preliminary data.</text>
</comment>
<keyword evidence="2" id="KW-1185">Reference proteome</keyword>
<protein>
    <submittedName>
        <fullName evidence="1">Uncharacterized protein</fullName>
    </submittedName>
</protein>
<accession>A0A9P0JP00</accession>
<sequence>MGVSFATIIWVQLDNNKVSYWLNEEILNFLERYQGETCIWDTGHPDHKDNKKKLAHGVALAPIKLKTQMLLLIMSAP</sequence>
<dbReference type="Proteomes" id="UP001152888">
    <property type="component" value="Unassembled WGS sequence"/>
</dbReference>
<evidence type="ECO:0000313" key="2">
    <source>
        <dbReference type="Proteomes" id="UP001152888"/>
    </source>
</evidence>
<dbReference type="OrthoDB" id="6628055at2759"/>
<organism evidence="1 2">
    <name type="scientific">Acanthoscelides obtectus</name>
    <name type="common">Bean weevil</name>
    <name type="synonym">Bruchus obtectus</name>
    <dbReference type="NCBI Taxonomy" id="200917"/>
    <lineage>
        <taxon>Eukaryota</taxon>
        <taxon>Metazoa</taxon>
        <taxon>Ecdysozoa</taxon>
        <taxon>Arthropoda</taxon>
        <taxon>Hexapoda</taxon>
        <taxon>Insecta</taxon>
        <taxon>Pterygota</taxon>
        <taxon>Neoptera</taxon>
        <taxon>Endopterygota</taxon>
        <taxon>Coleoptera</taxon>
        <taxon>Polyphaga</taxon>
        <taxon>Cucujiformia</taxon>
        <taxon>Chrysomeloidea</taxon>
        <taxon>Chrysomelidae</taxon>
        <taxon>Bruchinae</taxon>
        <taxon>Bruchini</taxon>
        <taxon>Acanthoscelides</taxon>
    </lineage>
</organism>
<dbReference type="EMBL" id="CAKOFQ010006656">
    <property type="protein sequence ID" value="CAH1954846.1"/>
    <property type="molecule type" value="Genomic_DNA"/>
</dbReference>
<reference evidence="1" key="1">
    <citation type="submission" date="2022-03" db="EMBL/GenBank/DDBJ databases">
        <authorList>
            <person name="Sayadi A."/>
        </authorList>
    </citation>
    <scope>NUCLEOTIDE SEQUENCE</scope>
</reference>
<gene>
    <name evidence="1" type="ORF">ACAOBT_LOCUS762</name>
</gene>
<dbReference type="AlphaFoldDB" id="A0A9P0JP00"/>
<name>A0A9P0JP00_ACAOB</name>
<proteinExistence type="predicted"/>
<evidence type="ECO:0000313" key="1">
    <source>
        <dbReference type="EMBL" id="CAH1954846.1"/>
    </source>
</evidence>